<dbReference type="SUPFAM" id="SSF52172">
    <property type="entry name" value="CheY-like"/>
    <property type="match status" value="1"/>
</dbReference>
<feature type="domain" description="Response regulatory" evidence="2">
    <location>
        <begin position="8"/>
        <end position="128"/>
    </location>
</feature>
<protein>
    <submittedName>
        <fullName evidence="3">Two-component transcriptional response regulator, LuxR family</fullName>
    </submittedName>
</protein>
<dbReference type="EMBL" id="UOFQ01000145">
    <property type="protein sequence ID" value="VAW89638.1"/>
    <property type="molecule type" value="Genomic_DNA"/>
</dbReference>
<dbReference type="PANTHER" id="PTHR44591:SF3">
    <property type="entry name" value="RESPONSE REGULATORY DOMAIN-CONTAINING PROTEIN"/>
    <property type="match status" value="1"/>
</dbReference>
<dbReference type="SMART" id="SM00448">
    <property type="entry name" value="REC"/>
    <property type="match status" value="1"/>
</dbReference>
<gene>
    <name evidence="3" type="ORF">MNBD_GAMMA17-1602</name>
</gene>
<dbReference type="InterPro" id="IPR050595">
    <property type="entry name" value="Bact_response_regulator"/>
</dbReference>
<dbReference type="Pfam" id="PF00072">
    <property type="entry name" value="Response_reg"/>
    <property type="match status" value="1"/>
</dbReference>
<evidence type="ECO:0000256" key="1">
    <source>
        <dbReference type="ARBA" id="ARBA00022553"/>
    </source>
</evidence>
<organism evidence="3">
    <name type="scientific">hydrothermal vent metagenome</name>
    <dbReference type="NCBI Taxonomy" id="652676"/>
    <lineage>
        <taxon>unclassified sequences</taxon>
        <taxon>metagenomes</taxon>
        <taxon>ecological metagenomes</taxon>
    </lineage>
</organism>
<reference evidence="3" key="1">
    <citation type="submission" date="2018-06" db="EMBL/GenBank/DDBJ databases">
        <authorList>
            <person name="Zhirakovskaya E."/>
        </authorList>
    </citation>
    <scope>NUCLEOTIDE SEQUENCE</scope>
</reference>
<accession>A0A3B0Z8B6</accession>
<name>A0A3B0Z8B6_9ZZZZ</name>
<dbReference type="InterPro" id="IPR001789">
    <property type="entry name" value="Sig_transdc_resp-reg_receiver"/>
</dbReference>
<keyword evidence="1" id="KW-0597">Phosphoprotein</keyword>
<dbReference type="Gene3D" id="3.40.50.2300">
    <property type="match status" value="1"/>
</dbReference>
<dbReference type="PROSITE" id="PS50110">
    <property type="entry name" value="RESPONSE_REGULATORY"/>
    <property type="match status" value="1"/>
</dbReference>
<sequence>MSDINIERVLYVEDEPDIQAVARVALEAVGGFEVQIYNSGSDAMDHLDKIKAFNPDVILLDVMMPGMDGPSTLEALRKESDFVDTPVIFMTAKVQPHEVADFKAMGALDVIPKPFDPMSLSQSIKTILATKLEVAS</sequence>
<proteinExistence type="predicted"/>
<dbReference type="AlphaFoldDB" id="A0A3B0Z8B6"/>
<evidence type="ECO:0000313" key="3">
    <source>
        <dbReference type="EMBL" id="VAW89638.1"/>
    </source>
</evidence>
<evidence type="ECO:0000259" key="2">
    <source>
        <dbReference type="PROSITE" id="PS50110"/>
    </source>
</evidence>
<dbReference type="InterPro" id="IPR011006">
    <property type="entry name" value="CheY-like_superfamily"/>
</dbReference>
<dbReference type="PANTHER" id="PTHR44591">
    <property type="entry name" value="STRESS RESPONSE REGULATOR PROTEIN 1"/>
    <property type="match status" value="1"/>
</dbReference>
<dbReference type="GO" id="GO:0000160">
    <property type="term" value="P:phosphorelay signal transduction system"/>
    <property type="evidence" value="ECO:0007669"/>
    <property type="project" value="InterPro"/>
</dbReference>